<gene>
    <name evidence="2" type="ORF">NCTC11179_03651</name>
</gene>
<feature type="region of interest" description="Disordered" evidence="1">
    <location>
        <begin position="205"/>
        <end position="247"/>
    </location>
</feature>
<reference evidence="2 3" key="1">
    <citation type="submission" date="2018-06" db="EMBL/GenBank/DDBJ databases">
        <authorList>
            <consortium name="Pathogen Informatics"/>
            <person name="Doyle S."/>
        </authorList>
    </citation>
    <scope>NUCLEOTIDE SEQUENCE [LARGE SCALE GENOMIC DNA]</scope>
    <source>
        <strain evidence="2 3">NCTC11179</strain>
    </source>
</reference>
<evidence type="ECO:0000256" key="1">
    <source>
        <dbReference type="SAM" id="MobiDB-lite"/>
    </source>
</evidence>
<evidence type="ECO:0000313" key="3">
    <source>
        <dbReference type="Proteomes" id="UP000255024"/>
    </source>
</evidence>
<keyword evidence="3" id="KW-1185">Reference proteome</keyword>
<proteinExistence type="predicted"/>
<dbReference type="RefSeq" id="WP_115092677.1">
    <property type="nucleotide sequence ID" value="NZ_CP068107.1"/>
</dbReference>
<protein>
    <submittedName>
        <fullName evidence="2">Uncharacterized protein</fullName>
    </submittedName>
</protein>
<dbReference type="Proteomes" id="UP000255024">
    <property type="component" value="Unassembled WGS sequence"/>
</dbReference>
<organism evidence="2 3">
    <name type="scientific">Myroides odoratus</name>
    <name type="common">Flavobacterium odoratum</name>
    <dbReference type="NCBI Taxonomy" id="256"/>
    <lineage>
        <taxon>Bacteria</taxon>
        <taxon>Pseudomonadati</taxon>
        <taxon>Bacteroidota</taxon>
        <taxon>Flavobacteriia</taxon>
        <taxon>Flavobacteriales</taxon>
        <taxon>Flavobacteriaceae</taxon>
        <taxon>Myroides</taxon>
    </lineage>
</organism>
<dbReference type="EMBL" id="UGQL01000002">
    <property type="protein sequence ID" value="STZ70118.1"/>
    <property type="molecule type" value="Genomic_DNA"/>
</dbReference>
<accession>A0A378U4E4</accession>
<sequence>MSCSFEDDQIDTLQKTKTANSVKEYSFTKEQAHRYAQIANDFAVVHLDDILGKAYFNAKTPPLFEFFYYVSKIGDKEYIALFLHEKPSTMYELDEVVARGYTNVIFEINSKEDNLYFPHLIKIYPAYDYLTAKIKKQSLKEGDELDIRYLVNMDDFYGDEVYFEASERRLLEAEDLIKEKGLGAIHRSTRGVTIKNKWLPEIIITKYPPGHPPQPDGSTPVPPRPSWGDSKNSGNSNGIPPTGGGGGGFDFLRPGGKLIIQDPLTPEEEKWKKIKNGETIVADKDIFQAINEQWDKSLEIKGQRQERGFCIYYSEENEKYYVGRIQEGPIITDPMESAYIDIEVDINVDDGPELGLPNDAVLVAIYHNHSPVPNKERAYRVAGISEHDSQTGLNYGITMIVKDFSGVRNTATGEIVVRYNNAPERAKTKLFYYPLN</sequence>
<feature type="compositionally biased region" description="Pro residues" evidence="1">
    <location>
        <begin position="209"/>
        <end position="225"/>
    </location>
</feature>
<dbReference type="AlphaFoldDB" id="A0A378U4E4"/>
<evidence type="ECO:0000313" key="2">
    <source>
        <dbReference type="EMBL" id="STZ70118.1"/>
    </source>
</evidence>
<name>A0A378U4E4_MYROD</name>